<feature type="transmembrane region" description="Helical" evidence="1">
    <location>
        <begin position="69"/>
        <end position="90"/>
    </location>
</feature>
<accession>A0A8J7WHN1</accession>
<dbReference type="SUPFAM" id="SSF141571">
    <property type="entry name" value="Pentapeptide repeat-like"/>
    <property type="match status" value="1"/>
</dbReference>
<evidence type="ECO:0000313" key="3">
    <source>
        <dbReference type="Proteomes" id="UP000681356"/>
    </source>
</evidence>
<proteinExistence type="predicted"/>
<dbReference type="Gene3D" id="2.160.20.80">
    <property type="entry name" value="E3 ubiquitin-protein ligase SopA"/>
    <property type="match status" value="1"/>
</dbReference>
<keyword evidence="1" id="KW-0472">Membrane</keyword>
<name>A0A8J7WHN1_9RHOB</name>
<dbReference type="EMBL" id="JAGTUU010000005">
    <property type="protein sequence ID" value="MBS0125214.1"/>
    <property type="molecule type" value="Genomic_DNA"/>
</dbReference>
<dbReference type="InterPro" id="IPR001646">
    <property type="entry name" value="5peptide_repeat"/>
</dbReference>
<keyword evidence="3" id="KW-1185">Reference proteome</keyword>
<dbReference type="Pfam" id="PF00805">
    <property type="entry name" value="Pentapeptide"/>
    <property type="match status" value="3"/>
</dbReference>
<keyword evidence="1" id="KW-1133">Transmembrane helix</keyword>
<evidence type="ECO:0000256" key="1">
    <source>
        <dbReference type="SAM" id="Phobius"/>
    </source>
</evidence>
<protein>
    <submittedName>
        <fullName evidence="2">Pentapeptide repeat-containing protein</fullName>
    </submittedName>
</protein>
<gene>
    <name evidence="2" type="ORF">KB874_14070</name>
</gene>
<dbReference type="PANTHER" id="PTHR14136">
    <property type="entry name" value="BTB_POZ DOMAIN-CONTAINING PROTEIN KCTD9"/>
    <property type="match status" value="1"/>
</dbReference>
<feature type="transmembrane region" description="Helical" evidence="1">
    <location>
        <begin position="33"/>
        <end position="57"/>
    </location>
</feature>
<dbReference type="Proteomes" id="UP000681356">
    <property type="component" value="Unassembled WGS sequence"/>
</dbReference>
<organism evidence="2 3">
    <name type="scientific">Thetidibacter halocola</name>
    <dbReference type="NCBI Taxonomy" id="2827239"/>
    <lineage>
        <taxon>Bacteria</taxon>
        <taxon>Pseudomonadati</taxon>
        <taxon>Pseudomonadota</taxon>
        <taxon>Alphaproteobacteria</taxon>
        <taxon>Rhodobacterales</taxon>
        <taxon>Roseobacteraceae</taxon>
        <taxon>Thetidibacter</taxon>
    </lineage>
</organism>
<comment type="caution">
    <text evidence="2">The sequence shown here is derived from an EMBL/GenBank/DDBJ whole genome shotgun (WGS) entry which is preliminary data.</text>
</comment>
<keyword evidence="1" id="KW-0812">Transmembrane</keyword>
<dbReference type="PANTHER" id="PTHR14136:SF17">
    <property type="entry name" value="BTB_POZ DOMAIN-CONTAINING PROTEIN KCTD9"/>
    <property type="match status" value="1"/>
</dbReference>
<sequence length="542" mass="59389">MAAGKDKGPGSFLDWMGLRGAQDWTVARPLGPLFTLVLALLFLGAIAAAFGVIWHTVTNAFGTAATGPSLGAGAMIAALLGAPFVIWATVLKQKTVEFQKEGHITDRINKAVEMLGAEKTVKRDGNERTVPNIEVRIGALLSLERIAQDSTAYDKGRDHVRVMEILCAYVRENAKAEDAPSDNPRDLWEKALSEARAELEPLGLEEAAFKLQAQDLAHKKCGINPVEPDLRDQVKAWVDALPPPRADIQLALTIIGRRSPAQRHVEARWGPDAAPDAQWVFDTPCPELPEPPEGQRHGLDKIEAFKNALARWRETLRRYRNYGYRLDLRGINLQKADLSGLILSGADLSGARMEGAVLRLARMQGASLSEARMEGADLSEARMQGAVLSGARMERAVLRVARMQGASLSEARMEGADLRLARMEGADLSEARMEGANLRLARMEGAVLRLARMQGITSLNAATFHGAAFKDVSLLTVPISEDQVKSAYGDASVTLPEGMAWPEKWPTWRLPFDGEHGFYDQWRRWQADPTGYTPPPKPEDTA</sequence>
<evidence type="ECO:0000313" key="2">
    <source>
        <dbReference type="EMBL" id="MBS0125214.1"/>
    </source>
</evidence>
<dbReference type="InterPro" id="IPR051082">
    <property type="entry name" value="Pentapeptide-BTB/POZ_domain"/>
</dbReference>
<dbReference type="AlphaFoldDB" id="A0A8J7WHN1"/>
<reference evidence="2" key="1">
    <citation type="submission" date="2021-04" db="EMBL/GenBank/DDBJ databases">
        <authorList>
            <person name="Yoon J."/>
        </authorList>
    </citation>
    <scope>NUCLEOTIDE SEQUENCE</scope>
    <source>
        <strain evidence="2">KMU-90</strain>
    </source>
</reference>